<evidence type="ECO:0000313" key="4">
    <source>
        <dbReference type="Proteomes" id="UP001597178"/>
    </source>
</evidence>
<sequence>MKKMLIICGTGVATSTVVIEKLKSWLMEKKLLDEVELHQGKVSDANHGWDAYDVIIATTIVPDHIKKNVIDGVPLLTGIGADDVFERVEGCL</sequence>
<gene>
    <name evidence="3" type="ORF">ACFQ4A_12135</name>
</gene>
<evidence type="ECO:0000259" key="2">
    <source>
        <dbReference type="Pfam" id="PF02302"/>
    </source>
</evidence>
<proteinExistence type="predicted"/>
<evidence type="ECO:0000313" key="3">
    <source>
        <dbReference type="EMBL" id="MFD1362406.1"/>
    </source>
</evidence>
<reference evidence="4" key="1">
    <citation type="journal article" date="2019" name="Int. J. Syst. Evol. Microbiol.">
        <title>The Global Catalogue of Microorganisms (GCM) 10K type strain sequencing project: providing services to taxonomists for standard genome sequencing and annotation.</title>
        <authorList>
            <consortium name="The Broad Institute Genomics Platform"/>
            <consortium name="The Broad Institute Genome Sequencing Center for Infectious Disease"/>
            <person name="Wu L."/>
            <person name="Ma J."/>
        </authorList>
    </citation>
    <scope>NUCLEOTIDE SEQUENCE [LARGE SCALE GENOMIC DNA]</scope>
    <source>
        <strain evidence="4">CCUG 54822</strain>
    </source>
</reference>
<feature type="domain" description="Phosphotransferase system EIIB component type 2/3" evidence="2">
    <location>
        <begin position="3"/>
        <end position="85"/>
    </location>
</feature>
<dbReference type="SUPFAM" id="SSF52794">
    <property type="entry name" value="PTS system IIB component-like"/>
    <property type="match status" value="1"/>
</dbReference>
<accession>A0ABW3ZVG7</accession>
<keyword evidence="3" id="KW-0762">Sugar transport</keyword>
<comment type="caution">
    <text evidence="3">The sequence shown here is derived from an EMBL/GenBank/DDBJ whole genome shotgun (WGS) entry which is preliminary data.</text>
</comment>
<keyword evidence="4" id="KW-1185">Reference proteome</keyword>
<organism evidence="3 4">
    <name type="scientific">Lentibacillus salinarum</name>
    <dbReference type="NCBI Taxonomy" id="446820"/>
    <lineage>
        <taxon>Bacteria</taxon>
        <taxon>Bacillati</taxon>
        <taxon>Bacillota</taxon>
        <taxon>Bacilli</taxon>
        <taxon>Bacillales</taxon>
        <taxon>Bacillaceae</taxon>
        <taxon>Lentibacillus</taxon>
    </lineage>
</organism>
<dbReference type="Gene3D" id="3.40.50.2300">
    <property type="match status" value="1"/>
</dbReference>
<keyword evidence="1 3" id="KW-0808">Transferase</keyword>
<dbReference type="CDD" id="cd05566">
    <property type="entry name" value="PTS_IIB_galactitol"/>
    <property type="match status" value="1"/>
</dbReference>
<name>A0ABW3ZVG7_9BACI</name>
<keyword evidence="3" id="KW-0813">Transport</keyword>
<dbReference type="InterPro" id="IPR003501">
    <property type="entry name" value="PTS_EIIB_2/3"/>
</dbReference>
<dbReference type="RefSeq" id="WP_382400924.1">
    <property type="nucleotide sequence ID" value="NZ_JBHTNH010000026.1"/>
</dbReference>
<evidence type="ECO:0000256" key="1">
    <source>
        <dbReference type="ARBA" id="ARBA00022679"/>
    </source>
</evidence>
<dbReference type="Proteomes" id="UP001597178">
    <property type="component" value="Unassembled WGS sequence"/>
</dbReference>
<dbReference type="InterPro" id="IPR036095">
    <property type="entry name" value="PTS_EIIB-like_sf"/>
</dbReference>
<dbReference type="EC" id="2.7.1.-" evidence="3"/>
<dbReference type="Pfam" id="PF02302">
    <property type="entry name" value="PTS_IIB"/>
    <property type="match status" value="1"/>
</dbReference>
<dbReference type="EMBL" id="JBHTNH010000026">
    <property type="protein sequence ID" value="MFD1362406.1"/>
    <property type="molecule type" value="Genomic_DNA"/>
</dbReference>
<dbReference type="GO" id="GO:0016740">
    <property type="term" value="F:transferase activity"/>
    <property type="evidence" value="ECO:0007669"/>
    <property type="project" value="UniProtKB-KW"/>
</dbReference>
<protein>
    <submittedName>
        <fullName evidence="3">PTS sugar transporter subunit IIB</fullName>
        <ecNumber evidence="3">2.7.1.-</ecNumber>
    </submittedName>
</protein>